<dbReference type="GO" id="GO:0006526">
    <property type="term" value="P:L-arginine biosynthetic process"/>
    <property type="evidence" value="ECO:0007669"/>
    <property type="project" value="UniProtKB-KW"/>
</dbReference>
<dbReference type="PANTHER" id="PTHR43808">
    <property type="entry name" value="ACETYLORNITHINE DEACETYLASE"/>
    <property type="match status" value="1"/>
</dbReference>
<keyword evidence="12" id="KW-1185">Reference proteome</keyword>
<keyword evidence="5" id="KW-0028">Amino-acid biosynthesis</keyword>
<dbReference type="Proteomes" id="UP000298782">
    <property type="component" value="Chromosome"/>
</dbReference>
<dbReference type="GO" id="GO:0008777">
    <property type="term" value="F:acetylornithine deacetylase activity"/>
    <property type="evidence" value="ECO:0007669"/>
    <property type="project" value="UniProtKB-EC"/>
</dbReference>
<evidence type="ECO:0000256" key="5">
    <source>
        <dbReference type="ARBA" id="ARBA00022605"/>
    </source>
</evidence>
<keyword evidence="7 11" id="KW-0378">Hydrolase</keyword>
<protein>
    <submittedName>
        <fullName evidence="11">Acetylornithine deacetylase</fullName>
        <ecNumber evidence="11">3.5.1.16</ecNumber>
    </submittedName>
</protein>
<evidence type="ECO:0000256" key="7">
    <source>
        <dbReference type="ARBA" id="ARBA00022801"/>
    </source>
</evidence>
<comment type="cofactor">
    <cofactor evidence="1">
        <name>Zn(2+)</name>
        <dbReference type="ChEBI" id="CHEBI:29105"/>
    </cofactor>
</comment>
<reference evidence="11 12" key="1">
    <citation type="submission" date="2018-12" db="EMBL/GenBank/DDBJ databases">
        <authorList>
            <person name="Chong R.A."/>
        </authorList>
    </citation>
    <scope>NUCLEOTIDE SEQUENCE [LARGE SCALE GENOMIC DNA]</scope>
    <source>
        <strain evidence="11 12">Tca</strain>
    </source>
</reference>
<keyword evidence="3" id="KW-0963">Cytoplasm</keyword>
<dbReference type="InterPro" id="IPR001261">
    <property type="entry name" value="ArgE/DapE_CS"/>
</dbReference>
<dbReference type="GO" id="GO:0046872">
    <property type="term" value="F:metal ion binding"/>
    <property type="evidence" value="ECO:0007669"/>
    <property type="project" value="UniProtKB-KW"/>
</dbReference>
<evidence type="ECO:0000256" key="6">
    <source>
        <dbReference type="ARBA" id="ARBA00022723"/>
    </source>
</evidence>
<dbReference type="EC" id="3.5.1.16" evidence="11"/>
<dbReference type="InterPro" id="IPR036264">
    <property type="entry name" value="Bact_exopeptidase_dim_dom"/>
</dbReference>
<dbReference type="Gene3D" id="3.40.630.10">
    <property type="entry name" value="Zn peptidases"/>
    <property type="match status" value="1"/>
</dbReference>
<dbReference type="AlphaFoldDB" id="A0A4D6Y9C7"/>
<dbReference type="EMBL" id="CP034852">
    <property type="protein sequence ID" value="QCI26596.1"/>
    <property type="molecule type" value="Genomic_DNA"/>
</dbReference>
<keyword evidence="6" id="KW-0479">Metal-binding</keyword>
<keyword evidence="4" id="KW-0055">Arginine biosynthesis</keyword>
<evidence type="ECO:0000256" key="8">
    <source>
        <dbReference type="ARBA" id="ARBA00022833"/>
    </source>
</evidence>
<dbReference type="InterPro" id="IPR010169">
    <property type="entry name" value="AcOrn-deacetyl"/>
</dbReference>
<evidence type="ECO:0000256" key="9">
    <source>
        <dbReference type="ARBA" id="ARBA00023285"/>
    </source>
</evidence>
<dbReference type="NCBIfam" id="TIGR01892">
    <property type="entry name" value="AcOrn-deacetyl"/>
    <property type="match status" value="1"/>
</dbReference>
<dbReference type="PROSITE" id="PS00758">
    <property type="entry name" value="ARGE_DAPE_CPG2_1"/>
    <property type="match status" value="1"/>
</dbReference>
<dbReference type="SUPFAM" id="SSF55031">
    <property type="entry name" value="Bacterial exopeptidase dimerisation domain"/>
    <property type="match status" value="1"/>
</dbReference>
<evidence type="ECO:0000256" key="1">
    <source>
        <dbReference type="ARBA" id="ARBA00001947"/>
    </source>
</evidence>
<feature type="domain" description="Peptidase M20 dimerisation" evidence="10">
    <location>
        <begin position="182"/>
        <end position="277"/>
    </location>
</feature>
<dbReference type="RefSeq" id="WP_158353063.1">
    <property type="nucleotide sequence ID" value="NZ_CP034852.1"/>
</dbReference>
<dbReference type="SUPFAM" id="SSF53187">
    <property type="entry name" value="Zn-dependent exopeptidases"/>
    <property type="match status" value="1"/>
</dbReference>
<dbReference type="InterPro" id="IPR002933">
    <property type="entry name" value="Peptidase_M20"/>
</dbReference>
<keyword evidence="8" id="KW-0862">Zinc</keyword>
<evidence type="ECO:0000259" key="10">
    <source>
        <dbReference type="Pfam" id="PF07687"/>
    </source>
</evidence>
<name>A0A4D6Y9C7_9GAMM</name>
<evidence type="ECO:0000313" key="12">
    <source>
        <dbReference type="Proteomes" id="UP000298782"/>
    </source>
</evidence>
<gene>
    <name evidence="11" type="primary">argE</name>
    <name evidence="11" type="ORF">D9V80_00215</name>
</gene>
<dbReference type="Gene3D" id="3.30.70.360">
    <property type="match status" value="1"/>
</dbReference>
<evidence type="ECO:0000256" key="4">
    <source>
        <dbReference type="ARBA" id="ARBA00022571"/>
    </source>
</evidence>
<sequence length="384" mass="44000">MIKRHQHFIEILKSLVSISTVSSNNLKYDCSNKKCVEVIANYLYDLNFEIDITKIPNSNEKFNLLACTKNHQIKSEGGLLLSGHTDTVPCDEFLWNYNPFKLIKKNNKLYGLGTTDMKGFFACIISLITIMNLKNIKKPLYILATADEETSMQGVKYFSQNTCIKPELSIIGEPTNLQIVQSHKGYICKKIQITTLSAHSSNPDQEKNSIEIMYEVIGVLMCFKNFLKKNLDLNFKVPYSTMNFGCIQGGDAPNKICASCILELDIRFISSFSIKKINFLLKKSLILVEKKWNIKIKLKDIYDGIPYYQFKNYDLLKKVKNTISKKSIFEDYCTEAPFLNSIFPTIILGPGCIKQAHQVNEFIDMKYIIPTHTIFSSLIHKFCF</sequence>
<organism evidence="11 12">
    <name type="scientific">Buchnera aphidicola</name>
    <name type="common">Thelaxes californica</name>
    <dbReference type="NCBI Taxonomy" id="1315998"/>
    <lineage>
        <taxon>Bacteria</taxon>
        <taxon>Pseudomonadati</taxon>
        <taxon>Pseudomonadota</taxon>
        <taxon>Gammaproteobacteria</taxon>
        <taxon>Enterobacterales</taxon>
        <taxon>Erwiniaceae</taxon>
        <taxon>Buchnera</taxon>
    </lineage>
</organism>
<proteinExistence type="inferred from homology"/>
<accession>A0A4D6Y9C7</accession>
<dbReference type="InterPro" id="IPR011650">
    <property type="entry name" value="Peptidase_M20_dimer"/>
</dbReference>
<reference evidence="11 12" key="2">
    <citation type="submission" date="2019-05" db="EMBL/GenBank/DDBJ databases">
        <title>Genome evolution of the obligate endosymbiont Buchnera aphidicola.</title>
        <authorList>
            <person name="Moran N.A."/>
        </authorList>
    </citation>
    <scope>NUCLEOTIDE SEQUENCE [LARGE SCALE GENOMIC DNA]</scope>
    <source>
        <strain evidence="11 12">Tca</strain>
    </source>
</reference>
<dbReference type="OrthoDB" id="3665926at2"/>
<keyword evidence="9" id="KW-0170">Cobalt</keyword>
<dbReference type="PANTHER" id="PTHR43808:SF1">
    <property type="entry name" value="ACETYLORNITHINE DEACETYLASE"/>
    <property type="match status" value="1"/>
</dbReference>
<evidence type="ECO:0000313" key="11">
    <source>
        <dbReference type="EMBL" id="QCI26596.1"/>
    </source>
</evidence>
<dbReference type="Pfam" id="PF07687">
    <property type="entry name" value="M20_dimer"/>
    <property type="match status" value="1"/>
</dbReference>
<evidence type="ECO:0000256" key="2">
    <source>
        <dbReference type="ARBA" id="ARBA00005691"/>
    </source>
</evidence>
<comment type="similarity">
    <text evidence="2">Belongs to the peptidase M20A family. ArgE subfamily.</text>
</comment>
<dbReference type="PROSITE" id="PS00759">
    <property type="entry name" value="ARGE_DAPE_CPG2_2"/>
    <property type="match status" value="1"/>
</dbReference>
<dbReference type="InterPro" id="IPR050072">
    <property type="entry name" value="Peptidase_M20A"/>
</dbReference>
<dbReference type="Pfam" id="PF01546">
    <property type="entry name" value="Peptidase_M20"/>
    <property type="match status" value="1"/>
</dbReference>
<evidence type="ECO:0000256" key="3">
    <source>
        <dbReference type="ARBA" id="ARBA00022490"/>
    </source>
</evidence>